<keyword evidence="2" id="KW-1185">Reference proteome</keyword>
<evidence type="ECO:0000313" key="1">
    <source>
        <dbReference type="EMBL" id="MFC6440135.1"/>
    </source>
</evidence>
<comment type="caution">
    <text evidence="1">The sequence shown here is derived from an EMBL/GenBank/DDBJ whole genome shotgun (WGS) entry which is preliminary data.</text>
</comment>
<dbReference type="EMBL" id="JBHSUS010000001">
    <property type="protein sequence ID" value="MFC6440135.1"/>
    <property type="molecule type" value="Genomic_DNA"/>
</dbReference>
<dbReference type="Proteomes" id="UP001596364">
    <property type="component" value="Unassembled WGS sequence"/>
</dbReference>
<organism evidence="1 2">
    <name type="scientific">Pseudobowmanella zhangzhouensis</name>
    <dbReference type="NCBI Taxonomy" id="1537679"/>
    <lineage>
        <taxon>Bacteria</taxon>
        <taxon>Pseudomonadati</taxon>
        <taxon>Pseudomonadota</taxon>
        <taxon>Gammaproteobacteria</taxon>
        <taxon>Alteromonadales</taxon>
        <taxon>Alteromonadaceae</taxon>
    </lineage>
</organism>
<dbReference type="RefSeq" id="WP_131257018.1">
    <property type="nucleotide sequence ID" value="NZ_JBHSUS010000001.1"/>
</dbReference>
<reference evidence="2" key="1">
    <citation type="journal article" date="2019" name="Int. J. Syst. Evol. Microbiol.">
        <title>The Global Catalogue of Microorganisms (GCM) 10K type strain sequencing project: providing services to taxonomists for standard genome sequencing and annotation.</title>
        <authorList>
            <consortium name="The Broad Institute Genomics Platform"/>
            <consortium name="The Broad Institute Genome Sequencing Center for Infectious Disease"/>
            <person name="Wu L."/>
            <person name="Ma J."/>
        </authorList>
    </citation>
    <scope>NUCLEOTIDE SEQUENCE [LARGE SCALE GENOMIC DNA]</scope>
    <source>
        <strain evidence="2">CGMCC 1.16031</strain>
    </source>
</reference>
<name>A0ABW1XMV6_9ALTE</name>
<dbReference type="InterPro" id="IPR021363">
    <property type="entry name" value="DUF2835"/>
</dbReference>
<protein>
    <submittedName>
        <fullName evidence="1">DUF2835 family protein</fullName>
    </submittedName>
</protein>
<sequence>MYNEYFFRLDVSYYDCQRLYAGNIPSVILTDERGRRIQIATRYLRNYISSNGIHGRFRLQTDNNHKFVSFLKIT</sequence>
<gene>
    <name evidence="1" type="ORF">ACFP85_08250</name>
</gene>
<proteinExistence type="predicted"/>
<evidence type="ECO:0000313" key="2">
    <source>
        <dbReference type="Proteomes" id="UP001596364"/>
    </source>
</evidence>
<accession>A0ABW1XMV6</accession>
<dbReference type="Pfam" id="PF11197">
    <property type="entry name" value="DUF2835"/>
    <property type="match status" value="1"/>
</dbReference>